<dbReference type="AlphaFoldDB" id="A0A401G1U0"/>
<reference evidence="2" key="1">
    <citation type="submission" date="2017-11" db="EMBL/GenBank/DDBJ databases">
        <authorList>
            <person name="Watanabe M."/>
            <person name="Kojima H."/>
        </authorList>
    </citation>
    <scope>NUCLEOTIDE SEQUENCE [LARGE SCALE GENOMIC DNA]</scope>
    <source>
        <strain evidence="2">Tokyo 01</strain>
    </source>
</reference>
<evidence type="ECO:0000313" key="1">
    <source>
        <dbReference type="EMBL" id="GBC63165.1"/>
    </source>
</evidence>
<protein>
    <submittedName>
        <fullName evidence="1">Uncharacterized protein</fullName>
    </submittedName>
</protein>
<sequence length="100" mass="11178">MSFRPKGEILRFPTSVRNDKIADCGGAEYICEKAVIPSVISLSEPEAQKERQTDQGQAKEKMGIHFFLLISVPADTEQAELRFPVIGGRSFRFCPTYIIA</sequence>
<gene>
    <name evidence="1" type="ORF">DENIS_4158</name>
</gene>
<keyword evidence="2" id="KW-1185">Reference proteome</keyword>
<evidence type="ECO:0000313" key="2">
    <source>
        <dbReference type="Proteomes" id="UP000288096"/>
    </source>
</evidence>
<organism evidence="1 2">
    <name type="scientific">Desulfonema ishimotonii</name>
    <dbReference type="NCBI Taxonomy" id="45657"/>
    <lineage>
        <taxon>Bacteria</taxon>
        <taxon>Pseudomonadati</taxon>
        <taxon>Thermodesulfobacteriota</taxon>
        <taxon>Desulfobacteria</taxon>
        <taxon>Desulfobacterales</taxon>
        <taxon>Desulfococcaceae</taxon>
        <taxon>Desulfonema</taxon>
    </lineage>
</organism>
<name>A0A401G1U0_9BACT</name>
<accession>A0A401G1U0</accession>
<dbReference type="EMBL" id="BEXT01000001">
    <property type="protein sequence ID" value="GBC63165.1"/>
    <property type="molecule type" value="Genomic_DNA"/>
</dbReference>
<dbReference type="Proteomes" id="UP000288096">
    <property type="component" value="Unassembled WGS sequence"/>
</dbReference>
<comment type="caution">
    <text evidence="1">The sequence shown here is derived from an EMBL/GenBank/DDBJ whole genome shotgun (WGS) entry which is preliminary data.</text>
</comment>
<reference evidence="2" key="2">
    <citation type="submission" date="2019-01" db="EMBL/GenBank/DDBJ databases">
        <title>Genome sequence of Desulfonema ishimotonii strain Tokyo 01.</title>
        <authorList>
            <person name="Fukui M."/>
        </authorList>
    </citation>
    <scope>NUCLEOTIDE SEQUENCE [LARGE SCALE GENOMIC DNA]</scope>
    <source>
        <strain evidence="2">Tokyo 01</strain>
    </source>
</reference>
<proteinExistence type="predicted"/>